<name>A0AAE9DQM3_CAEBR</name>
<dbReference type="AlphaFoldDB" id="A0AAE9DQM3"/>
<proteinExistence type="predicted"/>
<protein>
    <submittedName>
        <fullName evidence="1">Uncharacterized protein</fullName>
    </submittedName>
</protein>
<accession>A0AAE9DQM3</accession>
<sequence>MKNIQDKLYSSKAFENSINGGSAAGRFNDADDVYFSENVQVSEDGYIGEESGFVTTHPKSLPIVRLIVDDNAEFVIARELNEAVNVYQRVVCASPEAGYVDVMEVNVALKIWETYGETLNDIEFIVVPITRTKHCFTPIKNGADLSKICQLIKYGCYYGKYSIS</sequence>
<reference evidence="1 2" key="1">
    <citation type="submission" date="2022-05" db="EMBL/GenBank/DDBJ databases">
        <title>Chromosome-level reference genomes for two strains of Caenorhabditis briggsae: an improved platform for comparative genomics.</title>
        <authorList>
            <person name="Stevens L."/>
            <person name="Andersen E.C."/>
        </authorList>
    </citation>
    <scope>NUCLEOTIDE SEQUENCE [LARGE SCALE GENOMIC DNA]</scope>
    <source>
        <strain evidence="1">QX1410_ONT</strain>
        <tissue evidence="1">Whole-organism</tissue>
    </source>
</reference>
<organism evidence="1 2">
    <name type="scientific">Caenorhabditis briggsae</name>
    <dbReference type="NCBI Taxonomy" id="6238"/>
    <lineage>
        <taxon>Eukaryota</taxon>
        <taxon>Metazoa</taxon>
        <taxon>Ecdysozoa</taxon>
        <taxon>Nematoda</taxon>
        <taxon>Chromadorea</taxon>
        <taxon>Rhabditida</taxon>
        <taxon>Rhabditina</taxon>
        <taxon>Rhabditomorpha</taxon>
        <taxon>Rhabditoidea</taxon>
        <taxon>Rhabditidae</taxon>
        <taxon>Peloderinae</taxon>
        <taxon>Caenorhabditis</taxon>
    </lineage>
</organism>
<evidence type="ECO:0000313" key="2">
    <source>
        <dbReference type="Proteomes" id="UP000827892"/>
    </source>
</evidence>
<dbReference type="EMBL" id="CP090892">
    <property type="protein sequence ID" value="ULU08187.1"/>
    <property type="molecule type" value="Genomic_DNA"/>
</dbReference>
<gene>
    <name evidence="1" type="ORF">L3Y34_019356</name>
</gene>
<evidence type="ECO:0000313" key="1">
    <source>
        <dbReference type="EMBL" id="ULU08187.1"/>
    </source>
</evidence>
<dbReference type="Proteomes" id="UP000827892">
    <property type="component" value="Chromosome II"/>
</dbReference>